<feature type="transmembrane region" description="Helical" evidence="1">
    <location>
        <begin position="69"/>
        <end position="94"/>
    </location>
</feature>
<reference evidence="2" key="2">
    <citation type="submission" date="2023-04" db="EMBL/GenBank/DDBJ databases">
        <title>'Rhodoalgimonas zhirmunskyi' gen. nov., isolated from a red alga.</title>
        <authorList>
            <person name="Nedashkovskaya O.I."/>
            <person name="Otstavnykh N.Y."/>
            <person name="Bystritskaya E.P."/>
            <person name="Balabanova L.A."/>
            <person name="Isaeva M.P."/>
        </authorList>
    </citation>
    <scope>NUCLEOTIDE SEQUENCE</scope>
    <source>
        <strain evidence="2">10Alg 79</strain>
    </source>
</reference>
<comment type="caution">
    <text evidence="2">The sequence shown here is derived from an EMBL/GenBank/DDBJ whole genome shotgun (WGS) entry which is preliminary data.</text>
</comment>
<gene>
    <name evidence="2" type="ORF">NOI20_02710</name>
</gene>
<feature type="transmembrane region" description="Helical" evidence="1">
    <location>
        <begin position="134"/>
        <end position="157"/>
    </location>
</feature>
<protein>
    <submittedName>
        <fullName evidence="2">YIP1 family protein</fullName>
    </submittedName>
</protein>
<evidence type="ECO:0000313" key="3">
    <source>
        <dbReference type="Proteomes" id="UP001227162"/>
    </source>
</evidence>
<proteinExistence type="predicted"/>
<keyword evidence="1" id="KW-1133">Transmembrane helix</keyword>
<feature type="transmembrane region" description="Helical" evidence="1">
    <location>
        <begin position="31"/>
        <end position="49"/>
    </location>
</feature>
<dbReference type="Proteomes" id="UP001227162">
    <property type="component" value="Unassembled WGS sequence"/>
</dbReference>
<evidence type="ECO:0000313" key="2">
    <source>
        <dbReference type="EMBL" id="MDQ2093013.1"/>
    </source>
</evidence>
<name>A0AAJ1U8C7_9RHOB</name>
<sequence>MSVLADIGASYVGPGRVLRRLLAAGPREDRALAILMAGCTLVFIAQWPRLSREAHLSGQELAPLVGGTLMAWLFIMPLALYLIAFLSYLAMRLLRGKGSPYQARLVLFWALLASTPLVLLWGLIAGLIGPGPQMALIGALWTGCFLWFWASGLRLIWREDAV</sequence>
<evidence type="ECO:0000256" key="1">
    <source>
        <dbReference type="SAM" id="Phobius"/>
    </source>
</evidence>
<keyword evidence="3" id="KW-1185">Reference proteome</keyword>
<keyword evidence="1" id="KW-0472">Membrane</keyword>
<reference evidence="2" key="1">
    <citation type="submission" date="2022-07" db="EMBL/GenBank/DDBJ databases">
        <authorList>
            <person name="Otstavnykh N."/>
            <person name="Isaeva M."/>
            <person name="Bystritskaya E."/>
        </authorList>
    </citation>
    <scope>NUCLEOTIDE SEQUENCE</scope>
    <source>
        <strain evidence="2">10Alg 79</strain>
    </source>
</reference>
<feature type="transmembrane region" description="Helical" evidence="1">
    <location>
        <begin position="106"/>
        <end position="128"/>
    </location>
</feature>
<organism evidence="2 3">
    <name type="scientific">Rhodalgimonas zhirmunskyi</name>
    <dbReference type="NCBI Taxonomy" id="2964767"/>
    <lineage>
        <taxon>Bacteria</taxon>
        <taxon>Pseudomonadati</taxon>
        <taxon>Pseudomonadota</taxon>
        <taxon>Alphaproteobacteria</taxon>
        <taxon>Rhodobacterales</taxon>
        <taxon>Roseobacteraceae</taxon>
        <taxon>Rhodalgimonas</taxon>
    </lineage>
</organism>
<dbReference type="RefSeq" id="WP_317624618.1">
    <property type="nucleotide sequence ID" value="NZ_JANFFA010000001.1"/>
</dbReference>
<accession>A0AAJ1U8C7</accession>
<dbReference type="EMBL" id="JANFFA010000001">
    <property type="protein sequence ID" value="MDQ2093013.1"/>
    <property type="molecule type" value="Genomic_DNA"/>
</dbReference>
<dbReference type="AlphaFoldDB" id="A0AAJ1U8C7"/>
<keyword evidence="1" id="KW-0812">Transmembrane</keyword>